<comment type="caution">
    <text evidence="6">The sequence shown here is derived from an EMBL/GenBank/DDBJ whole genome shotgun (WGS) entry which is preliminary data.</text>
</comment>
<dbReference type="Pfam" id="PF01638">
    <property type="entry name" value="HxlR"/>
    <property type="match status" value="1"/>
</dbReference>
<dbReference type="PROSITE" id="PS51118">
    <property type="entry name" value="HTH_HXLR"/>
    <property type="match status" value="1"/>
</dbReference>
<reference evidence="7" key="1">
    <citation type="journal article" date="2019" name="Int. J. Syst. Evol. Microbiol.">
        <title>The Global Catalogue of Microorganisms (GCM) 10K type strain sequencing project: providing services to taxonomists for standard genome sequencing and annotation.</title>
        <authorList>
            <consortium name="The Broad Institute Genomics Platform"/>
            <consortium name="The Broad Institute Genome Sequencing Center for Infectious Disease"/>
            <person name="Wu L."/>
            <person name="Ma J."/>
        </authorList>
    </citation>
    <scope>NUCLEOTIDE SEQUENCE [LARGE SCALE GENOMIC DNA]</scope>
    <source>
        <strain evidence="7">JCM 9092</strain>
    </source>
</reference>
<keyword evidence="3" id="KW-0804">Transcription</keyword>
<dbReference type="Gene3D" id="1.10.10.10">
    <property type="entry name" value="Winged helix-like DNA-binding domain superfamily/Winged helix DNA-binding domain"/>
    <property type="match status" value="1"/>
</dbReference>
<keyword evidence="1" id="KW-0805">Transcription regulation</keyword>
<dbReference type="InterPro" id="IPR002577">
    <property type="entry name" value="HTH_HxlR"/>
</dbReference>
<gene>
    <name evidence="6" type="ORF">GCM10010449_46140</name>
</gene>
<dbReference type="InterPro" id="IPR036390">
    <property type="entry name" value="WH_DNA-bd_sf"/>
</dbReference>
<accession>A0ABP6MNN6</accession>
<evidence type="ECO:0000259" key="5">
    <source>
        <dbReference type="PROSITE" id="PS51118"/>
    </source>
</evidence>
<dbReference type="EMBL" id="BAAAUG010000084">
    <property type="protein sequence ID" value="GAA3118841.1"/>
    <property type="molecule type" value="Genomic_DNA"/>
</dbReference>
<name>A0ABP6MNN6_9ACTN</name>
<proteinExistence type="predicted"/>
<feature type="domain" description="HTH hxlR-type" evidence="5">
    <location>
        <begin position="35"/>
        <end position="134"/>
    </location>
</feature>
<dbReference type="SUPFAM" id="SSF46785">
    <property type="entry name" value="Winged helix' DNA-binding domain"/>
    <property type="match status" value="1"/>
</dbReference>
<evidence type="ECO:0000256" key="1">
    <source>
        <dbReference type="ARBA" id="ARBA00023015"/>
    </source>
</evidence>
<keyword evidence="2" id="KW-0238">DNA-binding</keyword>
<evidence type="ECO:0000256" key="3">
    <source>
        <dbReference type="ARBA" id="ARBA00023163"/>
    </source>
</evidence>
<evidence type="ECO:0000256" key="2">
    <source>
        <dbReference type="ARBA" id="ARBA00023125"/>
    </source>
</evidence>
<keyword evidence="7" id="KW-1185">Reference proteome</keyword>
<protein>
    <recommendedName>
        <fullName evidence="5">HTH hxlR-type domain-containing protein</fullName>
    </recommendedName>
</protein>
<dbReference type="PANTHER" id="PTHR33204:SF29">
    <property type="entry name" value="TRANSCRIPTIONAL REGULATOR"/>
    <property type="match status" value="1"/>
</dbReference>
<dbReference type="Proteomes" id="UP001501637">
    <property type="component" value="Unassembled WGS sequence"/>
</dbReference>
<feature type="region of interest" description="Disordered" evidence="4">
    <location>
        <begin position="1"/>
        <end position="23"/>
    </location>
</feature>
<evidence type="ECO:0000313" key="7">
    <source>
        <dbReference type="Proteomes" id="UP001501637"/>
    </source>
</evidence>
<sequence length="142" mass="15303">MPKSGAEGNSGSGPAGGTETKTTKASKASKMLYACGLDAAVDVVGGKWKPMILWALYAGTTLRFGELRRHITGISEKVLIQQLRELESDGIVHREVYREVPPKVEYSLTPLGLSLNEALIPLGVWGDEHMQQLVANREGKAA</sequence>
<dbReference type="PANTHER" id="PTHR33204">
    <property type="entry name" value="TRANSCRIPTIONAL REGULATOR, MARR FAMILY"/>
    <property type="match status" value="1"/>
</dbReference>
<evidence type="ECO:0000256" key="4">
    <source>
        <dbReference type="SAM" id="MobiDB-lite"/>
    </source>
</evidence>
<organism evidence="6 7">
    <name type="scientific">Streptomyces rectiviolaceus</name>
    <dbReference type="NCBI Taxonomy" id="332591"/>
    <lineage>
        <taxon>Bacteria</taxon>
        <taxon>Bacillati</taxon>
        <taxon>Actinomycetota</taxon>
        <taxon>Actinomycetes</taxon>
        <taxon>Kitasatosporales</taxon>
        <taxon>Streptomycetaceae</taxon>
        <taxon>Streptomyces</taxon>
    </lineage>
</organism>
<dbReference type="InterPro" id="IPR036388">
    <property type="entry name" value="WH-like_DNA-bd_sf"/>
</dbReference>
<evidence type="ECO:0000313" key="6">
    <source>
        <dbReference type="EMBL" id="GAA3118841.1"/>
    </source>
</evidence>